<dbReference type="InterPro" id="IPR002068">
    <property type="entry name" value="A-crystallin/Hsp20_dom"/>
</dbReference>
<comment type="similarity">
    <text evidence="1 2">Belongs to the small heat shock protein (HSP20) family.</text>
</comment>
<proteinExistence type="inferred from homology"/>
<dbReference type="OrthoDB" id="9811615at2"/>
<organism evidence="4 5">
    <name type="scientific">Geoalkalibacter subterraneus</name>
    <dbReference type="NCBI Taxonomy" id="483547"/>
    <lineage>
        <taxon>Bacteria</taxon>
        <taxon>Pseudomonadati</taxon>
        <taxon>Thermodesulfobacteriota</taxon>
        <taxon>Desulfuromonadia</taxon>
        <taxon>Desulfuromonadales</taxon>
        <taxon>Geoalkalibacteraceae</taxon>
        <taxon>Geoalkalibacter</taxon>
    </lineage>
</organism>
<dbReference type="CDD" id="cd06464">
    <property type="entry name" value="ACD_sHsps-like"/>
    <property type="match status" value="1"/>
</dbReference>
<dbReference type="SUPFAM" id="SSF49764">
    <property type="entry name" value="HSP20-like chaperones"/>
    <property type="match status" value="1"/>
</dbReference>
<reference evidence="4 5" key="1">
    <citation type="journal article" date="2015" name="Genome Announc.">
        <title>Genomes of Geoalkalibacter ferrihydriticus Z-0531T and Geoalkalibacter subterraneus Red1T, Two Haloalkaliphilic Metal-Reducing Deltaproteobacteria.</title>
        <authorList>
            <person name="Badalamenti J.P."/>
            <person name="Krajmalnik-Brown R."/>
            <person name="Torres C.I."/>
            <person name="Bond D.R."/>
        </authorList>
    </citation>
    <scope>NUCLEOTIDE SEQUENCE [LARGE SCALE GENOMIC DNA]</scope>
    <source>
        <strain evidence="4 5">Red1</strain>
    </source>
</reference>
<evidence type="ECO:0000313" key="4">
    <source>
        <dbReference type="EMBL" id="AJF07389.1"/>
    </source>
</evidence>
<evidence type="ECO:0000256" key="1">
    <source>
        <dbReference type="PROSITE-ProRule" id="PRU00285"/>
    </source>
</evidence>
<sequence>MATVKGDPMEELKMMQEQMDRLLERTRDQAIDSPADESGWKPPVDIFEEPERLVVLMDVPGLAEDALEIELDGSCLRVRGERVPAQGGAERTFHRVERSCGTFQRVFALPAMVDRDRIEAACERGVLFITLPKLVEEM</sequence>
<dbReference type="RefSeq" id="WP_040201285.1">
    <property type="nucleotide sequence ID" value="NZ_CP010311.1"/>
</dbReference>
<dbReference type="InterPro" id="IPR031107">
    <property type="entry name" value="Small_HSP"/>
</dbReference>
<protein>
    <recommendedName>
        <fullName evidence="3">SHSP domain-containing protein</fullName>
    </recommendedName>
</protein>
<name>A0A0B5FRV4_9BACT</name>
<dbReference type="Gene3D" id="2.60.40.790">
    <property type="match status" value="1"/>
</dbReference>
<keyword evidence="5" id="KW-1185">Reference proteome</keyword>
<dbReference type="PANTHER" id="PTHR11527">
    <property type="entry name" value="HEAT-SHOCK PROTEIN 20 FAMILY MEMBER"/>
    <property type="match status" value="1"/>
</dbReference>
<dbReference type="KEGG" id="gsb:GSUB_13585"/>
<dbReference type="PROSITE" id="PS01031">
    <property type="entry name" value="SHSP"/>
    <property type="match status" value="1"/>
</dbReference>
<gene>
    <name evidence="4" type="ORF">GSUB_13585</name>
</gene>
<dbReference type="InterPro" id="IPR008978">
    <property type="entry name" value="HSP20-like_chaperone"/>
</dbReference>
<dbReference type="Proteomes" id="UP000035036">
    <property type="component" value="Chromosome"/>
</dbReference>
<dbReference type="HOGENOM" id="CLU_046737_12_1_7"/>
<evidence type="ECO:0000256" key="2">
    <source>
        <dbReference type="RuleBase" id="RU003616"/>
    </source>
</evidence>
<evidence type="ECO:0000259" key="3">
    <source>
        <dbReference type="PROSITE" id="PS01031"/>
    </source>
</evidence>
<dbReference type="Pfam" id="PF00011">
    <property type="entry name" value="HSP20"/>
    <property type="match status" value="1"/>
</dbReference>
<dbReference type="AlphaFoldDB" id="A0A0B5FRV4"/>
<dbReference type="STRING" id="483547.GSUB_13585"/>
<accession>A0A0B5FRV4</accession>
<feature type="domain" description="SHSP" evidence="3">
    <location>
        <begin position="35"/>
        <end position="138"/>
    </location>
</feature>
<dbReference type="EMBL" id="CP010311">
    <property type="protein sequence ID" value="AJF07389.1"/>
    <property type="molecule type" value="Genomic_DNA"/>
</dbReference>
<evidence type="ECO:0000313" key="5">
    <source>
        <dbReference type="Proteomes" id="UP000035036"/>
    </source>
</evidence>